<dbReference type="Pfam" id="PF00379">
    <property type="entry name" value="Chitin_bind_4"/>
    <property type="match status" value="1"/>
</dbReference>
<dbReference type="InterPro" id="IPR031311">
    <property type="entry name" value="CHIT_BIND_RR_consensus"/>
</dbReference>
<evidence type="ECO:0000256" key="3">
    <source>
        <dbReference type="SAM" id="SignalP"/>
    </source>
</evidence>
<name>A0A0A1WI58_ZEUCU</name>
<protein>
    <submittedName>
        <fullName evidence="4">Larval cuticle protein 8</fullName>
    </submittedName>
</protein>
<dbReference type="OrthoDB" id="7255276at2759"/>
<reference evidence="4" key="1">
    <citation type="submission" date="2014-11" db="EMBL/GenBank/DDBJ databases">
        <authorList>
            <person name="Geib S."/>
        </authorList>
    </citation>
    <scope>NUCLEOTIDE SEQUENCE</scope>
</reference>
<dbReference type="GO" id="GO:0008010">
    <property type="term" value="F:structural constituent of chitin-based larval cuticle"/>
    <property type="evidence" value="ECO:0007669"/>
    <property type="project" value="TreeGrafter"/>
</dbReference>
<reference evidence="4" key="2">
    <citation type="journal article" date="2015" name="Gigascience">
        <title>Reconstructing a comprehensive transcriptome assembly of a white-pupal translocated strain of the pest fruit fly Bactrocera cucurbitae.</title>
        <authorList>
            <person name="Sim S.B."/>
            <person name="Calla B."/>
            <person name="Hall B."/>
            <person name="DeRego T."/>
            <person name="Geib S.M."/>
        </authorList>
    </citation>
    <scope>NUCLEOTIDE SEQUENCE</scope>
</reference>
<dbReference type="GO" id="GO:0062129">
    <property type="term" value="C:chitin-based extracellular matrix"/>
    <property type="evidence" value="ECO:0007669"/>
    <property type="project" value="TreeGrafter"/>
</dbReference>
<dbReference type="PROSITE" id="PS00233">
    <property type="entry name" value="CHIT_BIND_RR_1"/>
    <property type="match status" value="1"/>
</dbReference>
<dbReference type="PRINTS" id="PR00947">
    <property type="entry name" value="CUTICLE"/>
</dbReference>
<dbReference type="InterPro" id="IPR050468">
    <property type="entry name" value="Cuticle_Struct_Prot"/>
</dbReference>
<dbReference type="InterPro" id="IPR000618">
    <property type="entry name" value="Insect_cuticle"/>
</dbReference>
<dbReference type="EMBL" id="GBXI01015976">
    <property type="protein sequence ID" value="JAC98315.1"/>
    <property type="molecule type" value="Transcribed_RNA"/>
</dbReference>
<keyword evidence="3" id="KW-0732">Signal</keyword>
<sequence>MKFIIVFVALFAVAMANSDQDAHIVRSDSNVEPLSYQYAQETSNGIKSEESGSVKNLGTEQEAISVQGSYSYIGDDGQVYQVNYIADENGFQPQGAHIPVA</sequence>
<organism evidence="4">
    <name type="scientific">Zeugodacus cucurbitae</name>
    <name type="common">Melon fruit fly</name>
    <name type="synonym">Bactrocera cucurbitae</name>
    <dbReference type="NCBI Taxonomy" id="28588"/>
    <lineage>
        <taxon>Eukaryota</taxon>
        <taxon>Metazoa</taxon>
        <taxon>Ecdysozoa</taxon>
        <taxon>Arthropoda</taxon>
        <taxon>Hexapoda</taxon>
        <taxon>Insecta</taxon>
        <taxon>Pterygota</taxon>
        <taxon>Neoptera</taxon>
        <taxon>Endopterygota</taxon>
        <taxon>Diptera</taxon>
        <taxon>Brachycera</taxon>
        <taxon>Muscomorpha</taxon>
        <taxon>Tephritoidea</taxon>
        <taxon>Tephritidae</taxon>
        <taxon>Zeugodacus</taxon>
        <taxon>Zeugodacus</taxon>
    </lineage>
</organism>
<dbReference type="AlphaFoldDB" id="A0A0A1WI58"/>
<dbReference type="PANTHER" id="PTHR10380">
    <property type="entry name" value="CUTICLE PROTEIN"/>
    <property type="match status" value="1"/>
</dbReference>
<dbReference type="PROSITE" id="PS51155">
    <property type="entry name" value="CHIT_BIND_RR_2"/>
    <property type="match status" value="1"/>
</dbReference>
<feature type="signal peptide" evidence="3">
    <location>
        <begin position="1"/>
        <end position="16"/>
    </location>
</feature>
<dbReference type="PANTHER" id="PTHR10380:SF218">
    <property type="entry name" value="ADULT CUTICLE PROTEIN 65AA-RELATED"/>
    <property type="match status" value="1"/>
</dbReference>
<feature type="chain" id="PRO_5001993851" evidence="3">
    <location>
        <begin position="17"/>
        <end position="101"/>
    </location>
</feature>
<gene>
    <name evidence="4" type="primary">Lcp65Ag1_4</name>
    <name evidence="4" type="ORF">g.8445</name>
</gene>
<evidence type="ECO:0000313" key="4">
    <source>
        <dbReference type="EMBL" id="JAC98315.1"/>
    </source>
</evidence>
<evidence type="ECO:0000256" key="2">
    <source>
        <dbReference type="PROSITE-ProRule" id="PRU00497"/>
    </source>
</evidence>
<keyword evidence="1 2" id="KW-0193">Cuticle</keyword>
<proteinExistence type="predicted"/>
<accession>A0A0A1WI58</accession>
<evidence type="ECO:0000256" key="1">
    <source>
        <dbReference type="ARBA" id="ARBA00022460"/>
    </source>
</evidence>